<dbReference type="EMBL" id="JADOES010000061">
    <property type="protein sequence ID" value="MBT9317837.1"/>
    <property type="molecule type" value="Genomic_DNA"/>
</dbReference>
<sequence length="140" mass="16174">MSGLKTQPNDASVDHFIQSVDNEQRRHDCLTLLPIMQRITQKEPKMWGDSMIGFGQYHYENRSGRGGDWFITGFSPRKREMTVYIMPGFDNYSALLEKLGKHRLGKSCLYIKKLSDVDVTILETLITQSIADMESMYDCR</sequence>
<feature type="domain" description="YdhG-like" evidence="1">
    <location>
        <begin position="25"/>
        <end position="130"/>
    </location>
</feature>
<organism evidence="2 3">
    <name type="scientific">Leptothoe spongobia TAU-MAC 1115</name>
    <dbReference type="NCBI Taxonomy" id="1967444"/>
    <lineage>
        <taxon>Bacteria</taxon>
        <taxon>Bacillati</taxon>
        <taxon>Cyanobacteriota</taxon>
        <taxon>Cyanophyceae</taxon>
        <taxon>Nodosilineales</taxon>
        <taxon>Cymatolegaceae</taxon>
        <taxon>Leptothoe</taxon>
        <taxon>Leptothoe spongobia</taxon>
    </lineage>
</organism>
<evidence type="ECO:0000259" key="1">
    <source>
        <dbReference type="Pfam" id="PF08818"/>
    </source>
</evidence>
<reference evidence="2" key="1">
    <citation type="submission" date="2020-11" db="EMBL/GenBank/DDBJ databases">
        <authorList>
            <person name="Konstantinou D."/>
            <person name="Gkelis S."/>
            <person name="Popin R."/>
            <person name="Fewer D."/>
            <person name="Sivonen K."/>
        </authorList>
    </citation>
    <scope>NUCLEOTIDE SEQUENCE</scope>
    <source>
        <strain evidence="2">TAU-MAC 1115</strain>
    </source>
</reference>
<dbReference type="Pfam" id="PF08818">
    <property type="entry name" value="DUF1801"/>
    <property type="match status" value="1"/>
</dbReference>
<dbReference type="Proteomes" id="UP000717364">
    <property type="component" value="Unassembled WGS sequence"/>
</dbReference>
<evidence type="ECO:0000313" key="2">
    <source>
        <dbReference type="EMBL" id="MBT9317837.1"/>
    </source>
</evidence>
<dbReference type="AlphaFoldDB" id="A0A947DJ05"/>
<dbReference type="SUPFAM" id="SSF159888">
    <property type="entry name" value="YdhG-like"/>
    <property type="match status" value="1"/>
</dbReference>
<name>A0A947DJ05_9CYAN</name>
<reference evidence="2" key="2">
    <citation type="journal article" date="2021" name="Mar. Drugs">
        <title>Genome Reduction and Secondary Metabolism of the Marine Sponge-Associated Cyanobacterium Leptothoe.</title>
        <authorList>
            <person name="Konstantinou D."/>
            <person name="Popin R.V."/>
            <person name="Fewer D.P."/>
            <person name="Sivonen K."/>
            <person name="Gkelis S."/>
        </authorList>
    </citation>
    <scope>NUCLEOTIDE SEQUENCE</scope>
    <source>
        <strain evidence="2">TAU-MAC 1115</strain>
    </source>
</reference>
<keyword evidence="3" id="KW-1185">Reference proteome</keyword>
<evidence type="ECO:0000313" key="3">
    <source>
        <dbReference type="Proteomes" id="UP000717364"/>
    </source>
</evidence>
<proteinExistence type="predicted"/>
<comment type="caution">
    <text evidence="2">The sequence shown here is derived from an EMBL/GenBank/DDBJ whole genome shotgun (WGS) entry which is preliminary data.</text>
</comment>
<gene>
    <name evidence="2" type="ORF">IXB50_20675</name>
</gene>
<dbReference type="RefSeq" id="WP_215610900.1">
    <property type="nucleotide sequence ID" value="NZ_JADOES010000061.1"/>
</dbReference>
<accession>A0A947DJ05</accession>
<dbReference type="InterPro" id="IPR014922">
    <property type="entry name" value="YdhG-like"/>
</dbReference>
<protein>
    <submittedName>
        <fullName evidence="2">DUF1801 domain-containing protein</fullName>
    </submittedName>
</protein>